<keyword evidence="1" id="KW-0732">Signal</keyword>
<comment type="caution">
    <text evidence="2">The sequence shown here is derived from an EMBL/GenBank/DDBJ whole genome shotgun (WGS) entry which is preliminary data.</text>
</comment>
<dbReference type="EMBL" id="CADEBC010000592">
    <property type="protein sequence ID" value="CAB3257826.1"/>
    <property type="molecule type" value="Genomic_DNA"/>
</dbReference>
<evidence type="ECO:0000256" key="1">
    <source>
        <dbReference type="SAM" id="SignalP"/>
    </source>
</evidence>
<gene>
    <name evidence="2" type="ORF">APLA_LOCUS16197</name>
</gene>
<dbReference type="Proteomes" id="UP000494106">
    <property type="component" value="Unassembled WGS sequence"/>
</dbReference>
<keyword evidence="3" id="KW-1185">Reference proteome</keyword>
<sequence>MTNKMFVVIYTLLLLEMNFCKIQAKRKTVYVYEYGEQLNGLKLTYNYHGHISPLENLYTHVIPDSELKNNLEKNITYLKVKSVNPVSEVQVIYMPQEQKVVNFFIKNPIAITEYIILAYAKEREHTPFFFKFNYKLKMW</sequence>
<proteinExistence type="predicted"/>
<name>A0A8S1BFJ4_ARCPL</name>
<dbReference type="OrthoDB" id="6924550at2759"/>
<protein>
    <submittedName>
        <fullName evidence="2">Uncharacterized protein</fullName>
    </submittedName>
</protein>
<feature type="signal peptide" evidence="1">
    <location>
        <begin position="1"/>
        <end position="24"/>
    </location>
</feature>
<accession>A0A8S1BFJ4</accession>
<feature type="chain" id="PRO_5035822830" evidence="1">
    <location>
        <begin position="25"/>
        <end position="139"/>
    </location>
</feature>
<reference evidence="2 3" key="1">
    <citation type="submission" date="2020-04" db="EMBL/GenBank/DDBJ databases">
        <authorList>
            <person name="Wallbank WR R."/>
            <person name="Pardo Diaz C."/>
            <person name="Kozak K."/>
            <person name="Martin S."/>
            <person name="Jiggins C."/>
            <person name="Moest M."/>
            <person name="Warren A I."/>
            <person name="Byers J.R.P. K."/>
            <person name="Montejo-Kovacevich G."/>
            <person name="Yen C E."/>
        </authorList>
    </citation>
    <scope>NUCLEOTIDE SEQUENCE [LARGE SCALE GENOMIC DNA]</scope>
</reference>
<dbReference type="AlphaFoldDB" id="A0A8S1BFJ4"/>
<evidence type="ECO:0000313" key="3">
    <source>
        <dbReference type="Proteomes" id="UP000494106"/>
    </source>
</evidence>
<organism evidence="2 3">
    <name type="scientific">Arctia plantaginis</name>
    <name type="common">Wood tiger moth</name>
    <name type="synonym">Phalaena plantaginis</name>
    <dbReference type="NCBI Taxonomy" id="874455"/>
    <lineage>
        <taxon>Eukaryota</taxon>
        <taxon>Metazoa</taxon>
        <taxon>Ecdysozoa</taxon>
        <taxon>Arthropoda</taxon>
        <taxon>Hexapoda</taxon>
        <taxon>Insecta</taxon>
        <taxon>Pterygota</taxon>
        <taxon>Neoptera</taxon>
        <taxon>Endopterygota</taxon>
        <taxon>Lepidoptera</taxon>
        <taxon>Glossata</taxon>
        <taxon>Ditrysia</taxon>
        <taxon>Noctuoidea</taxon>
        <taxon>Erebidae</taxon>
        <taxon>Arctiinae</taxon>
        <taxon>Arctia</taxon>
    </lineage>
</organism>
<evidence type="ECO:0000313" key="2">
    <source>
        <dbReference type="EMBL" id="CAB3257826.1"/>
    </source>
</evidence>